<reference evidence="10" key="1">
    <citation type="journal article" date="2018" name="Front. Microbiol.">
        <title>Genome-Based Analysis Reveals the Taxonomy and Diversity of the Family Idiomarinaceae.</title>
        <authorList>
            <person name="Liu Y."/>
            <person name="Lai Q."/>
            <person name="Shao Z."/>
        </authorList>
    </citation>
    <scope>NUCLEOTIDE SEQUENCE [LARGE SCALE GENOMIC DNA]</scope>
    <source>
        <strain evidence="10">c121</strain>
    </source>
</reference>
<feature type="domain" description="Multidrug resistance protein MdtA-like barrel-sandwich hybrid" evidence="6">
    <location>
        <begin position="67"/>
        <end position="209"/>
    </location>
</feature>
<organism evidence="9 10">
    <name type="scientific">Pseudidiomarina sediminum</name>
    <dbReference type="NCBI Taxonomy" id="431675"/>
    <lineage>
        <taxon>Bacteria</taxon>
        <taxon>Pseudomonadati</taxon>
        <taxon>Pseudomonadota</taxon>
        <taxon>Gammaproteobacteria</taxon>
        <taxon>Alteromonadales</taxon>
        <taxon>Idiomarinaceae</taxon>
        <taxon>Pseudidiomarina</taxon>
    </lineage>
</organism>
<keyword evidence="10" id="KW-1185">Reference proteome</keyword>
<dbReference type="Pfam" id="PF25944">
    <property type="entry name" value="Beta-barrel_RND"/>
    <property type="match status" value="1"/>
</dbReference>
<gene>
    <name evidence="9" type="ORF">CWI80_00405</name>
</gene>
<evidence type="ECO:0000313" key="9">
    <source>
        <dbReference type="EMBL" id="RUO73864.1"/>
    </source>
</evidence>
<dbReference type="FunFam" id="2.40.420.20:FF:000001">
    <property type="entry name" value="Efflux RND transporter periplasmic adaptor subunit"/>
    <property type="match status" value="1"/>
</dbReference>
<feature type="coiled-coil region" evidence="3">
    <location>
        <begin position="139"/>
        <end position="175"/>
    </location>
</feature>
<feature type="domain" description="Multidrug resistance protein MdtA-like C-terminal permuted SH3" evidence="8">
    <location>
        <begin position="308"/>
        <end position="370"/>
    </location>
</feature>
<dbReference type="InterPro" id="IPR058626">
    <property type="entry name" value="MdtA-like_b-barrel"/>
</dbReference>
<dbReference type="InterPro" id="IPR058627">
    <property type="entry name" value="MdtA-like_C"/>
</dbReference>
<dbReference type="NCBIfam" id="TIGR01730">
    <property type="entry name" value="RND_mfp"/>
    <property type="match status" value="1"/>
</dbReference>
<dbReference type="Gene3D" id="2.40.50.100">
    <property type="match status" value="1"/>
</dbReference>
<dbReference type="PROSITE" id="PS51257">
    <property type="entry name" value="PROKAR_LIPOPROTEIN"/>
    <property type="match status" value="1"/>
</dbReference>
<dbReference type="STRING" id="1122124.GCA_000423165_01316"/>
<dbReference type="Pfam" id="PF25917">
    <property type="entry name" value="BSH_RND"/>
    <property type="match status" value="1"/>
</dbReference>
<comment type="subcellular location">
    <subcellularLocation>
        <location evidence="1">Cell inner membrane</location>
        <topology evidence="1">Lipid-anchor</topology>
    </subcellularLocation>
</comment>
<protein>
    <submittedName>
        <fullName evidence="9">Efflux RND transporter periplasmic adaptor subunit</fullName>
    </submittedName>
</protein>
<feature type="signal peptide" evidence="4">
    <location>
        <begin position="1"/>
        <end position="29"/>
    </location>
</feature>
<dbReference type="PANTHER" id="PTHR30158:SF3">
    <property type="entry name" value="MULTIDRUG EFFLUX PUMP SUBUNIT ACRA-RELATED"/>
    <property type="match status" value="1"/>
</dbReference>
<dbReference type="EMBL" id="PIQE01000001">
    <property type="protein sequence ID" value="RUO73864.1"/>
    <property type="molecule type" value="Genomic_DNA"/>
</dbReference>
<evidence type="ECO:0000259" key="6">
    <source>
        <dbReference type="Pfam" id="PF25917"/>
    </source>
</evidence>
<dbReference type="Gene3D" id="1.10.287.470">
    <property type="entry name" value="Helix hairpin bin"/>
    <property type="match status" value="1"/>
</dbReference>
<sequence length="383" mass="41207">MRQRTLSPIAVAVLTGALFVAGCSEGEQAQGPQQAQMQQQMTVGVVTLTPREVDLQVNLPGRATAFRTAEVRPQVSGILQQQFFTEGSEVKAGEPLYQIDPATYEAALAATEAAVAQAKASVKSTGARFNRFKELLTDNAISQQEYDEAEASYLQAEAALKVAQAEQQRARLNLEYTKVEAPISGRIGRSLLTEGALVSVGQAQAMTTIHQLDPIYVDIQQSSEDYLKLQQAIAQGHIVTDENNHAAVKLYANGSQQVLAEGKLLFNEVTVQPSTSAITLRAQFENADRNILPGMYVNAEVATGTLTNALLAPQAGVSRDPRGRAMALVVNKEGQVETRYIEVSGTSGSDWIVRSGLNAGDQVIVEGLQKVRPGMPVKTEEVK</sequence>
<evidence type="ECO:0000313" key="10">
    <source>
        <dbReference type="Proteomes" id="UP000287022"/>
    </source>
</evidence>
<dbReference type="Gene3D" id="2.40.30.170">
    <property type="match status" value="1"/>
</dbReference>
<feature type="domain" description="Multidrug resistance protein MdtA-like alpha-helical hairpin" evidence="5">
    <location>
        <begin position="108"/>
        <end position="177"/>
    </location>
</feature>
<dbReference type="SUPFAM" id="SSF111369">
    <property type="entry name" value="HlyD-like secretion proteins"/>
    <property type="match status" value="1"/>
</dbReference>
<evidence type="ECO:0000256" key="1">
    <source>
        <dbReference type="ARBA" id="ARBA00004519"/>
    </source>
</evidence>
<dbReference type="RefSeq" id="WP_026862260.1">
    <property type="nucleotide sequence ID" value="NZ_PIQE01000001.1"/>
</dbReference>
<evidence type="ECO:0000259" key="7">
    <source>
        <dbReference type="Pfam" id="PF25944"/>
    </source>
</evidence>
<dbReference type="GO" id="GO:0022857">
    <property type="term" value="F:transmembrane transporter activity"/>
    <property type="evidence" value="ECO:0007669"/>
    <property type="project" value="InterPro"/>
</dbReference>
<feature type="chain" id="PRO_5019453160" evidence="4">
    <location>
        <begin position="30"/>
        <end position="383"/>
    </location>
</feature>
<dbReference type="Proteomes" id="UP000287022">
    <property type="component" value="Unassembled WGS sequence"/>
</dbReference>
<keyword evidence="4" id="KW-0732">Signal</keyword>
<dbReference type="GO" id="GO:0005886">
    <property type="term" value="C:plasma membrane"/>
    <property type="evidence" value="ECO:0007669"/>
    <property type="project" value="UniProtKB-SubCell"/>
</dbReference>
<evidence type="ECO:0000256" key="2">
    <source>
        <dbReference type="ARBA" id="ARBA00009477"/>
    </source>
</evidence>
<accession>A0A432Z7I0</accession>
<dbReference type="GO" id="GO:0046677">
    <property type="term" value="P:response to antibiotic"/>
    <property type="evidence" value="ECO:0007669"/>
    <property type="project" value="TreeGrafter"/>
</dbReference>
<dbReference type="Pfam" id="PF25876">
    <property type="entry name" value="HH_MFP_RND"/>
    <property type="match status" value="1"/>
</dbReference>
<dbReference type="Pfam" id="PF25967">
    <property type="entry name" value="RND-MFP_C"/>
    <property type="match status" value="1"/>
</dbReference>
<name>A0A432Z7I0_9GAMM</name>
<dbReference type="AlphaFoldDB" id="A0A432Z7I0"/>
<dbReference type="Gene3D" id="2.40.420.20">
    <property type="match status" value="1"/>
</dbReference>
<evidence type="ECO:0000259" key="5">
    <source>
        <dbReference type="Pfam" id="PF25876"/>
    </source>
</evidence>
<dbReference type="PANTHER" id="PTHR30158">
    <property type="entry name" value="ACRA/E-RELATED COMPONENT OF DRUG EFFLUX TRANSPORTER"/>
    <property type="match status" value="1"/>
</dbReference>
<evidence type="ECO:0000259" key="8">
    <source>
        <dbReference type="Pfam" id="PF25967"/>
    </source>
</evidence>
<comment type="caution">
    <text evidence="9">The sequence shown here is derived from an EMBL/GenBank/DDBJ whole genome shotgun (WGS) entry which is preliminary data.</text>
</comment>
<keyword evidence="3" id="KW-0175">Coiled coil</keyword>
<dbReference type="InterPro" id="IPR058625">
    <property type="entry name" value="MdtA-like_BSH"/>
</dbReference>
<proteinExistence type="inferred from homology"/>
<evidence type="ECO:0000256" key="3">
    <source>
        <dbReference type="SAM" id="Coils"/>
    </source>
</evidence>
<comment type="similarity">
    <text evidence="2">Belongs to the membrane fusion protein (MFP) (TC 8.A.1) family.</text>
</comment>
<evidence type="ECO:0000256" key="4">
    <source>
        <dbReference type="SAM" id="SignalP"/>
    </source>
</evidence>
<feature type="domain" description="Multidrug resistance protein MdtA-like beta-barrel" evidence="7">
    <location>
        <begin position="214"/>
        <end position="304"/>
    </location>
</feature>
<dbReference type="InterPro" id="IPR006143">
    <property type="entry name" value="RND_pump_MFP"/>
</dbReference>
<dbReference type="InterPro" id="IPR058624">
    <property type="entry name" value="MdtA-like_HH"/>
</dbReference>